<dbReference type="InParanoid" id="A0A0D0E058"/>
<keyword evidence="2" id="KW-1185">Reference proteome</keyword>
<evidence type="ECO:0000313" key="1">
    <source>
        <dbReference type="EMBL" id="KIK93029.1"/>
    </source>
</evidence>
<dbReference type="STRING" id="930991.A0A0D0E058"/>
<dbReference type="EMBL" id="KN825220">
    <property type="protein sequence ID" value="KIK93029.1"/>
    <property type="molecule type" value="Genomic_DNA"/>
</dbReference>
<proteinExistence type="predicted"/>
<name>A0A0D0E058_9AGAM</name>
<organism evidence="1 2">
    <name type="scientific">Paxillus rubicundulus Ve08.2h10</name>
    <dbReference type="NCBI Taxonomy" id="930991"/>
    <lineage>
        <taxon>Eukaryota</taxon>
        <taxon>Fungi</taxon>
        <taxon>Dikarya</taxon>
        <taxon>Basidiomycota</taxon>
        <taxon>Agaricomycotina</taxon>
        <taxon>Agaricomycetes</taxon>
        <taxon>Agaricomycetidae</taxon>
        <taxon>Boletales</taxon>
        <taxon>Paxilineae</taxon>
        <taxon>Paxillaceae</taxon>
        <taxon>Paxillus</taxon>
    </lineage>
</organism>
<gene>
    <name evidence="1" type="ORF">PAXRUDRAFT_42346</name>
</gene>
<reference evidence="1 2" key="1">
    <citation type="submission" date="2014-04" db="EMBL/GenBank/DDBJ databases">
        <authorList>
            <consortium name="DOE Joint Genome Institute"/>
            <person name="Kuo A."/>
            <person name="Kohler A."/>
            <person name="Jargeat P."/>
            <person name="Nagy L.G."/>
            <person name="Floudas D."/>
            <person name="Copeland A."/>
            <person name="Barry K.W."/>
            <person name="Cichocki N."/>
            <person name="Veneault-Fourrey C."/>
            <person name="LaButti K."/>
            <person name="Lindquist E.A."/>
            <person name="Lipzen A."/>
            <person name="Lundell T."/>
            <person name="Morin E."/>
            <person name="Murat C."/>
            <person name="Sun H."/>
            <person name="Tunlid A."/>
            <person name="Henrissat B."/>
            <person name="Grigoriev I.V."/>
            <person name="Hibbett D.S."/>
            <person name="Martin F."/>
            <person name="Nordberg H.P."/>
            <person name="Cantor M.N."/>
            <person name="Hua S.X."/>
        </authorList>
    </citation>
    <scope>NUCLEOTIDE SEQUENCE [LARGE SCALE GENOMIC DNA]</scope>
    <source>
        <strain evidence="1 2">Ve08.2h10</strain>
    </source>
</reference>
<feature type="non-terminal residue" evidence="1">
    <location>
        <position position="1"/>
    </location>
</feature>
<dbReference type="AlphaFoldDB" id="A0A0D0E058"/>
<dbReference type="Proteomes" id="UP000054538">
    <property type="component" value="Unassembled WGS sequence"/>
</dbReference>
<dbReference type="OrthoDB" id="2665372at2759"/>
<dbReference type="HOGENOM" id="CLU_129436_1_1_1"/>
<protein>
    <submittedName>
        <fullName evidence="1">Uncharacterized protein</fullName>
    </submittedName>
</protein>
<accession>A0A0D0E058</accession>
<reference evidence="2" key="2">
    <citation type="submission" date="2015-01" db="EMBL/GenBank/DDBJ databases">
        <title>Evolutionary Origins and Diversification of the Mycorrhizal Mutualists.</title>
        <authorList>
            <consortium name="DOE Joint Genome Institute"/>
            <consortium name="Mycorrhizal Genomics Consortium"/>
            <person name="Kohler A."/>
            <person name="Kuo A."/>
            <person name="Nagy L.G."/>
            <person name="Floudas D."/>
            <person name="Copeland A."/>
            <person name="Barry K.W."/>
            <person name="Cichocki N."/>
            <person name="Veneault-Fourrey C."/>
            <person name="LaButti K."/>
            <person name="Lindquist E.A."/>
            <person name="Lipzen A."/>
            <person name="Lundell T."/>
            <person name="Morin E."/>
            <person name="Murat C."/>
            <person name="Riley R."/>
            <person name="Ohm R."/>
            <person name="Sun H."/>
            <person name="Tunlid A."/>
            <person name="Henrissat B."/>
            <person name="Grigoriev I.V."/>
            <person name="Hibbett D.S."/>
            <person name="Martin F."/>
        </authorList>
    </citation>
    <scope>NUCLEOTIDE SEQUENCE [LARGE SCALE GENOMIC DNA]</scope>
    <source>
        <strain evidence="2">Ve08.2h10</strain>
    </source>
</reference>
<evidence type="ECO:0000313" key="2">
    <source>
        <dbReference type="Proteomes" id="UP000054538"/>
    </source>
</evidence>
<feature type="non-terminal residue" evidence="1">
    <location>
        <position position="76"/>
    </location>
</feature>
<sequence length="76" mass="8870">AYNVYLDILHQVDMHVKTALGQNTANWRLLNACPACFYKLEDKPFMEVSWLVTMDGNNSLKRWDSTQDNMGHRHDT</sequence>